<dbReference type="PANTHER" id="PTHR30298:SF0">
    <property type="entry name" value="PROTEIN YBFL-RELATED"/>
    <property type="match status" value="1"/>
</dbReference>
<reference evidence="1 2" key="1">
    <citation type="submission" date="2020-11" db="EMBL/GenBank/DDBJ databases">
        <authorList>
            <person name="Kim M.K."/>
        </authorList>
    </citation>
    <scope>NUCLEOTIDE SEQUENCE [LARGE SCALE GENOMIC DNA]</scope>
    <source>
        <strain evidence="1 2">BT683</strain>
    </source>
</reference>
<dbReference type="InterPro" id="IPR051698">
    <property type="entry name" value="Transposase_11-like"/>
</dbReference>
<gene>
    <name evidence="1" type="ORF">I2I05_21660</name>
</gene>
<proteinExistence type="predicted"/>
<dbReference type="RefSeq" id="WP_196284363.1">
    <property type="nucleotide sequence ID" value="NZ_JADQDQ010000028.1"/>
</dbReference>
<evidence type="ECO:0000313" key="2">
    <source>
        <dbReference type="Proteomes" id="UP000597617"/>
    </source>
</evidence>
<accession>A0ABS0IP70</accession>
<dbReference type="EMBL" id="JADQDQ010000028">
    <property type="protein sequence ID" value="MBF9240012.1"/>
    <property type="molecule type" value="Genomic_DNA"/>
</dbReference>
<keyword evidence="2" id="KW-1185">Reference proteome</keyword>
<sequence length="52" mass="5413">MAIDGKTVRCSFDRGRAQGSLHVVSAFATEQGLSLEQVGVQGKGQKLAAIPV</sequence>
<name>A0ABS0IP70_9BACT</name>
<dbReference type="Proteomes" id="UP000597617">
    <property type="component" value="Unassembled WGS sequence"/>
</dbReference>
<evidence type="ECO:0000313" key="1">
    <source>
        <dbReference type="EMBL" id="MBF9240012.1"/>
    </source>
</evidence>
<organism evidence="1 2">
    <name type="scientific">Hymenobacter jeongseonensis</name>
    <dbReference type="NCBI Taxonomy" id="2791027"/>
    <lineage>
        <taxon>Bacteria</taxon>
        <taxon>Pseudomonadati</taxon>
        <taxon>Bacteroidota</taxon>
        <taxon>Cytophagia</taxon>
        <taxon>Cytophagales</taxon>
        <taxon>Hymenobacteraceae</taxon>
        <taxon>Hymenobacter</taxon>
    </lineage>
</organism>
<comment type="caution">
    <text evidence="1">The sequence shown here is derived from an EMBL/GenBank/DDBJ whole genome shotgun (WGS) entry which is preliminary data.</text>
</comment>
<protein>
    <submittedName>
        <fullName evidence="1">Uncharacterized protein</fullName>
    </submittedName>
</protein>
<dbReference type="PANTHER" id="PTHR30298">
    <property type="entry name" value="H REPEAT-ASSOCIATED PREDICTED TRANSPOSASE"/>
    <property type="match status" value="1"/>
</dbReference>